<dbReference type="Proteomes" id="UP001597389">
    <property type="component" value="Unassembled WGS sequence"/>
</dbReference>
<organism evidence="1 2">
    <name type="scientific">Rubritalea tangerina</name>
    <dbReference type="NCBI Taxonomy" id="430798"/>
    <lineage>
        <taxon>Bacteria</taxon>
        <taxon>Pseudomonadati</taxon>
        <taxon>Verrucomicrobiota</taxon>
        <taxon>Verrucomicrobiia</taxon>
        <taxon>Verrucomicrobiales</taxon>
        <taxon>Rubritaleaceae</taxon>
        <taxon>Rubritalea</taxon>
    </lineage>
</organism>
<dbReference type="EMBL" id="JBHUJB010000066">
    <property type="protein sequence ID" value="MFD2160056.1"/>
    <property type="molecule type" value="Genomic_DNA"/>
</dbReference>
<name>A0ABW4ZDV8_9BACT</name>
<dbReference type="RefSeq" id="WP_377090069.1">
    <property type="nucleotide sequence ID" value="NZ_JBHSJL010000014.1"/>
</dbReference>
<protein>
    <submittedName>
        <fullName evidence="1">DUF5718 family protein</fullName>
    </submittedName>
</protein>
<comment type="caution">
    <text evidence="1">The sequence shown here is derived from an EMBL/GenBank/DDBJ whole genome shotgun (WGS) entry which is preliminary data.</text>
</comment>
<dbReference type="InterPro" id="IPR043776">
    <property type="entry name" value="DUF5718"/>
</dbReference>
<reference evidence="2" key="1">
    <citation type="journal article" date="2019" name="Int. J. Syst. Evol. Microbiol.">
        <title>The Global Catalogue of Microorganisms (GCM) 10K type strain sequencing project: providing services to taxonomists for standard genome sequencing and annotation.</title>
        <authorList>
            <consortium name="The Broad Institute Genomics Platform"/>
            <consortium name="The Broad Institute Genome Sequencing Center for Infectious Disease"/>
            <person name="Wu L."/>
            <person name="Ma J."/>
        </authorList>
    </citation>
    <scope>NUCLEOTIDE SEQUENCE [LARGE SCALE GENOMIC DNA]</scope>
    <source>
        <strain evidence="2">CCUG 57942</strain>
    </source>
</reference>
<keyword evidence="2" id="KW-1185">Reference proteome</keyword>
<evidence type="ECO:0000313" key="1">
    <source>
        <dbReference type="EMBL" id="MFD2160056.1"/>
    </source>
</evidence>
<sequence>MKSLSDIISNNDWVGLGIAGNQAEHLDQAGEADDFKDVVALENAPKGIFPWFIPNHDSFLSTNPLSHTELKLKGNDPLQPEPEIALIVELEYAEDACLVKNLDVLGFSAFNDCSRRIAADKISHKKNWGAASQGVADALVSIDDFTTPGGSIENYRIVCYLKRDGRLLQYGCDTAVSDYCYFNQQLVDWIVKQINTQQDHGPLEPIADMLASTTPKYAVIGIGATCYTDFGNSDQRFLQDADDVFVAVYNAKKHDLSSVEKHLAGEPHLVKDDSLIVLQQRAHT</sequence>
<accession>A0ABW4ZDV8</accession>
<dbReference type="InterPro" id="IPR036663">
    <property type="entry name" value="Fumarylacetoacetase_C_sf"/>
</dbReference>
<dbReference type="Pfam" id="PF18985">
    <property type="entry name" value="DUF5718"/>
    <property type="match status" value="1"/>
</dbReference>
<gene>
    <name evidence="1" type="ORF">ACFSW8_14200</name>
</gene>
<proteinExistence type="predicted"/>
<dbReference type="Gene3D" id="3.90.850.10">
    <property type="entry name" value="Fumarylacetoacetase-like, C-terminal domain"/>
    <property type="match status" value="1"/>
</dbReference>
<evidence type="ECO:0000313" key="2">
    <source>
        <dbReference type="Proteomes" id="UP001597389"/>
    </source>
</evidence>